<name>A0A0E0KYW9_ORYPU</name>
<dbReference type="GO" id="GO:0003873">
    <property type="term" value="F:6-phosphofructo-2-kinase activity"/>
    <property type="evidence" value="ECO:0007669"/>
    <property type="project" value="TreeGrafter"/>
</dbReference>
<dbReference type="GO" id="GO:0005524">
    <property type="term" value="F:ATP binding"/>
    <property type="evidence" value="ECO:0007669"/>
    <property type="project" value="InterPro"/>
</dbReference>
<evidence type="ECO:0000313" key="1">
    <source>
        <dbReference type="EnsemblPlants" id="OPUNC05G04090.3"/>
    </source>
</evidence>
<evidence type="ECO:0000313" key="2">
    <source>
        <dbReference type="Proteomes" id="UP000026962"/>
    </source>
</evidence>
<dbReference type="AlphaFoldDB" id="A0A0E0KYW9"/>
<sequence length="95" mass="11295">MVVRSRKKDKLRYRYPRGESYLDVIQRLEPVIIELERQRAPVVVISHQAVLRALYAYFADRPLREVPDIEMPLHTIIEIQMGVTGVEEKRYKLMD</sequence>
<dbReference type="PIRSF" id="PIRSF000709">
    <property type="entry name" value="6PFK_2-Ptase"/>
    <property type="match status" value="1"/>
</dbReference>
<dbReference type="InterPro" id="IPR013078">
    <property type="entry name" value="His_Pase_superF_clade-1"/>
</dbReference>
<dbReference type="PANTHER" id="PTHR10606">
    <property type="entry name" value="6-PHOSPHOFRUCTO-2-KINASE/FRUCTOSE-2,6-BISPHOSPHATASE"/>
    <property type="match status" value="1"/>
</dbReference>
<dbReference type="Pfam" id="PF00300">
    <property type="entry name" value="His_Phos_1"/>
    <property type="match status" value="1"/>
</dbReference>
<proteinExistence type="predicted"/>
<dbReference type="HOGENOM" id="CLU_2376500_0_0_1"/>
<dbReference type="EnsemblPlants" id="OPUNC05G04090.3">
    <property type="protein sequence ID" value="OPUNC05G04090.3"/>
    <property type="gene ID" value="OPUNC05G04090"/>
</dbReference>
<dbReference type="Gramene" id="OPUNC05G04090.3">
    <property type="protein sequence ID" value="OPUNC05G04090.3"/>
    <property type="gene ID" value="OPUNC05G04090"/>
</dbReference>
<dbReference type="GO" id="GO:0005829">
    <property type="term" value="C:cytosol"/>
    <property type="evidence" value="ECO:0007669"/>
    <property type="project" value="TreeGrafter"/>
</dbReference>
<reference evidence="1" key="1">
    <citation type="submission" date="2015-04" db="UniProtKB">
        <authorList>
            <consortium name="EnsemblPlants"/>
        </authorList>
    </citation>
    <scope>IDENTIFICATION</scope>
</reference>
<dbReference type="PANTHER" id="PTHR10606:SF44">
    <property type="entry name" value="6-PHOSPHOFRUCTO 2-KINASE_FRUCTOSE 2,6-BISPHOSPHATASE LONG FORM"/>
    <property type="match status" value="1"/>
</dbReference>
<dbReference type="InterPro" id="IPR029033">
    <property type="entry name" value="His_PPase_superfam"/>
</dbReference>
<dbReference type="SUPFAM" id="SSF53254">
    <property type="entry name" value="Phosphoglycerate mutase-like"/>
    <property type="match status" value="1"/>
</dbReference>
<dbReference type="GO" id="GO:0004331">
    <property type="term" value="F:fructose-2,6-bisphosphate 2-phosphatase activity"/>
    <property type="evidence" value="ECO:0007669"/>
    <property type="project" value="TreeGrafter"/>
</dbReference>
<dbReference type="Gene3D" id="3.40.50.1240">
    <property type="entry name" value="Phosphoglycerate mutase-like"/>
    <property type="match status" value="1"/>
</dbReference>
<protein>
    <recommendedName>
        <fullName evidence="3">6-phosphofructo-2-kinase domain-containing protein</fullName>
    </recommendedName>
</protein>
<accession>A0A0E0KYW9</accession>
<dbReference type="Proteomes" id="UP000026962">
    <property type="component" value="Chromosome 5"/>
</dbReference>
<keyword evidence="2" id="KW-1185">Reference proteome</keyword>
<dbReference type="GO" id="GO:0006003">
    <property type="term" value="P:fructose 2,6-bisphosphate metabolic process"/>
    <property type="evidence" value="ECO:0007669"/>
    <property type="project" value="InterPro"/>
</dbReference>
<organism evidence="1">
    <name type="scientific">Oryza punctata</name>
    <name type="common">Red rice</name>
    <dbReference type="NCBI Taxonomy" id="4537"/>
    <lineage>
        <taxon>Eukaryota</taxon>
        <taxon>Viridiplantae</taxon>
        <taxon>Streptophyta</taxon>
        <taxon>Embryophyta</taxon>
        <taxon>Tracheophyta</taxon>
        <taxon>Spermatophyta</taxon>
        <taxon>Magnoliopsida</taxon>
        <taxon>Liliopsida</taxon>
        <taxon>Poales</taxon>
        <taxon>Poaceae</taxon>
        <taxon>BOP clade</taxon>
        <taxon>Oryzoideae</taxon>
        <taxon>Oryzeae</taxon>
        <taxon>Oryzinae</taxon>
        <taxon>Oryza</taxon>
    </lineage>
</organism>
<dbReference type="InterPro" id="IPR003094">
    <property type="entry name" value="6Pfruct_kin"/>
</dbReference>
<evidence type="ECO:0008006" key="3">
    <source>
        <dbReference type="Google" id="ProtNLM"/>
    </source>
</evidence>
<reference evidence="1" key="2">
    <citation type="submission" date="2018-05" db="EMBL/GenBank/DDBJ databases">
        <title>OpunRS2 (Oryza punctata Reference Sequence Version 2).</title>
        <authorList>
            <person name="Zhang J."/>
            <person name="Kudrna D."/>
            <person name="Lee S."/>
            <person name="Talag J."/>
            <person name="Welchert J."/>
            <person name="Wing R.A."/>
        </authorList>
    </citation>
    <scope>NUCLEOTIDE SEQUENCE [LARGE SCALE GENOMIC DNA]</scope>
</reference>